<reference evidence="2 3" key="1">
    <citation type="submission" date="2020-08" db="EMBL/GenBank/DDBJ databases">
        <title>Genomic Encyclopedia of Type Strains, Phase III (KMG-III): the genomes of soil and plant-associated and newly described type strains.</title>
        <authorList>
            <person name="Whitman W."/>
        </authorList>
    </citation>
    <scope>NUCLEOTIDE SEQUENCE [LARGE SCALE GENOMIC DNA]</scope>
    <source>
        <strain evidence="2 3">CECT 5995</strain>
    </source>
</reference>
<dbReference type="SUPFAM" id="SSF53474">
    <property type="entry name" value="alpha/beta-Hydrolases"/>
    <property type="match status" value="1"/>
</dbReference>
<organism evidence="2 3">
    <name type="scientific">Halomonas organivorans</name>
    <dbReference type="NCBI Taxonomy" id="257772"/>
    <lineage>
        <taxon>Bacteria</taxon>
        <taxon>Pseudomonadati</taxon>
        <taxon>Pseudomonadota</taxon>
        <taxon>Gammaproteobacteria</taxon>
        <taxon>Oceanospirillales</taxon>
        <taxon>Halomonadaceae</taxon>
        <taxon>Halomonas</taxon>
    </lineage>
</organism>
<evidence type="ECO:0000313" key="2">
    <source>
        <dbReference type="EMBL" id="MBB3140149.1"/>
    </source>
</evidence>
<feature type="domain" description="AB hydrolase-1" evidence="1">
    <location>
        <begin position="7"/>
        <end position="210"/>
    </location>
</feature>
<dbReference type="AlphaFoldDB" id="A0A7W5G4I3"/>
<dbReference type="InterPro" id="IPR029058">
    <property type="entry name" value="AB_hydrolase_fold"/>
</dbReference>
<dbReference type="EMBL" id="JACHXM010000003">
    <property type="protein sequence ID" value="MBB3140149.1"/>
    <property type="molecule type" value="Genomic_DNA"/>
</dbReference>
<dbReference type="PANTHER" id="PTHR43194:SF2">
    <property type="entry name" value="PEROXISOMAL MEMBRANE PROTEIN LPX1"/>
    <property type="match status" value="1"/>
</dbReference>
<dbReference type="PRINTS" id="PR00111">
    <property type="entry name" value="ABHYDROLASE"/>
</dbReference>
<accession>A0A7W5G4I3</accession>
<name>A0A7W5G4I3_9GAMM</name>
<dbReference type="RefSeq" id="WP_343066330.1">
    <property type="nucleotide sequence ID" value="NZ_JACHXM010000003.1"/>
</dbReference>
<keyword evidence="3" id="KW-1185">Reference proteome</keyword>
<dbReference type="InterPro" id="IPR050228">
    <property type="entry name" value="Carboxylesterase_BioH"/>
</dbReference>
<dbReference type="Proteomes" id="UP000525987">
    <property type="component" value="Unassembled WGS sequence"/>
</dbReference>
<dbReference type="PANTHER" id="PTHR43194">
    <property type="entry name" value="HYDROLASE ALPHA/BETA FOLD FAMILY"/>
    <property type="match status" value="1"/>
</dbReference>
<comment type="caution">
    <text evidence="2">The sequence shown here is derived from an EMBL/GenBank/DDBJ whole genome shotgun (WGS) entry which is preliminary data.</text>
</comment>
<dbReference type="Pfam" id="PF00561">
    <property type="entry name" value="Abhydrolase_1"/>
    <property type="match status" value="1"/>
</dbReference>
<protein>
    <submittedName>
        <fullName evidence="2">Pimeloyl-ACP methyl ester carboxylesterase</fullName>
    </submittedName>
</protein>
<evidence type="ECO:0000313" key="3">
    <source>
        <dbReference type="Proteomes" id="UP000525987"/>
    </source>
</evidence>
<dbReference type="Gene3D" id="3.40.50.1820">
    <property type="entry name" value="alpha/beta hydrolase"/>
    <property type="match status" value="1"/>
</dbReference>
<gene>
    <name evidence="2" type="ORF">FHR96_001001</name>
</gene>
<evidence type="ECO:0000259" key="1">
    <source>
        <dbReference type="Pfam" id="PF00561"/>
    </source>
</evidence>
<dbReference type="InterPro" id="IPR000073">
    <property type="entry name" value="AB_hydrolase_1"/>
</dbReference>
<sequence length="231" mass="25124">MLLHDSLGSVSLWRSFPARLACTLNRPVVAYDRLGYGRSAPYPGQLPPSFIDDEASSGFAALRERLGLARFMVLGHSVGGGMAANIAARHPDACDAMITVAAQAFTEPRTLAGIRTAERAFTAPGQMERLARHHGDKADWVLRAWVDTWHSEAFRHWRLDEALGGVRCPTLAVHGERDEYGSPQQPRRIAALTPGPDEPLMLADCGHVPHRECPERLIDGIAPFVAASTAS</sequence>
<proteinExistence type="predicted"/>